<evidence type="ECO:0000313" key="2">
    <source>
        <dbReference type="Proteomes" id="UP000077521"/>
    </source>
</evidence>
<keyword evidence="2" id="KW-1185">Reference proteome</keyword>
<organism evidence="1 2">
    <name type="scientific">Tilletia indica</name>
    <dbReference type="NCBI Taxonomy" id="43049"/>
    <lineage>
        <taxon>Eukaryota</taxon>
        <taxon>Fungi</taxon>
        <taxon>Dikarya</taxon>
        <taxon>Basidiomycota</taxon>
        <taxon>Ustilaginomycotina</taxon>
        <taxon>Exobasidiomycetes</taxon>
        <taxon>Tilletiales</taxon>
        <taxon>Tilletiaceae</taxon>
        <taxon>Tilletia</taxon>
    </lineage>
</organism>
<reference evidence="1" key="1">
    <citation type="submission" date="2016-04" db="EMBL/GenBank/DDBJ databases">
        <authorList>
            <person name="Nguyen H.D."/>
            <person name="Samba Siva P."/>
            <person name="Cullis J."/>
            <person name="Levesque C.A."/>
            <person name="Hambleton S."/>
        </authorList>
    </citation>
    <scope>NUCLEOTIDE SEQUENCE</scope>
    <source>
        <strain evidence="1">DAOMC 236416</strain>
    </source>
</reference>
<dbReference type="Proteomes" id="UP000077521">
    <property type="component" value="Unassembled WGS sequence"/>
</dbReference>
<protein>
    <submittedName>
        <fullName evidence="1">Uncharacterized protein</fullName>
    </submittedName>
</protein>
<sequence>MRLSPLSLLAFVFTVCAVHASSQFDLNCQRQADNKCPAGAKHYSSDNSDMYYYQCMRVGWISLNTVTKGCSSPTNGCKCLGGCLQVEKPEYHIGEDINHYCASACLIGAETPRSCS</sequence>
<dbReference type="AlphaFoldDB" id="A0A177T2N3"/>
<dbReference type="EMBL" id="LWDF02001490">
    <property type="protein sequence ID" value="KAE8238559.1"/>
    <property type="molecule type" value="Genomic_DNA"/>
</dbReference>
<proteinExistence type="predicted"/>
<comment type="caution">
    <text evidence="1">The sequence shown here is derived from an EMBL/GenBank/DDBJ whole genome shotgun (WGS) entry which is preliminary data.</text>
</comment>
<reference evidence="1" key="2">
    <citation type="journal article" date="2019" name="IMA Fungus">
        <title>Genome sequencing and comparison of five Tilletia species to identify candidate genes for the detection of regulated species infecting wheat.</title>
        <authorList>
            <person name="Nguyen H.D.T."/>
            <person name="Sultana T."/>
            <person name="Kesanakurti P."/>
            <person name="Hambleton S."/>
        </authorList>
    </citation>
    <scope>NUCLEOTIDE SEQUENCE</scope>
    <source>
        <strain evidence="1">DAOMC 236416</strain>
    </source>
</reference>
<evidence type="ECO:0000313" key="1">
    <source>
        <dbReference type="EMBL" id="KAE8238559.1"/>
    </source>
</evidence>
<accession>A0A177T2N3</accession>
<gene>
    <name evidence="1" type="ORF">A4X13_0g8462</name>
</gene>
<name>A0A177T2N3_9BASI</name>